<protein>
    <submittedName>
        <fullName evidence="3">Uncharacterized protein</fullName>
    </submittedName>
</protein>
<evidence type="ECO:0000256" key="2">
    <source>
        <dbReference type="SAM" id="Phobius"/>
    </source>
</evidence>
<organism evidence="3 4">
    <name type="scientific">Skeletonema marinoi</name>
    <dbReference type="NCBI Taxonomy" id="267567"/>
    <lineage>
        <taxon>Eukaryota</taxon>
        <taxon>Sar</taxon>
        <taxon>Stramenopiles</taxon>
        <taxon>Ochrophyta</taxon>
        <taxon>Bacillariophyta</taxon>
        <taxon>Coscinodiscophyceae</taxon>
        <taxon>Thalassiosirophycidae</taxon>
        <taxon>Thalassiosirales</taxon>
        <taxon>Skeletonemataceae</taxon>
        <taxon>Skeletonema</taxon>
        <taxon>Skeletonema marinoi-dohrnii complex</taxon>
    </lineage>
</organism>
<dbReference type="AlphaFoldDB" id="A0AAD8YKH8"/>
<name>A0AAD8YKH8_9STRA</name>
<dbReference type="EMBL" id="JATAAI010000003">
    <property type="protein sequence ID" value="KAK1746765.1"/>
    <property type="molecule type" value="Genomic_DNA"/>
</dbReference>
<gene>
    <name evidence="3" type="ORF">QTG54_002109</name>
</gene>
<keyword evidence="4" id="KW-1185">Reference proteome</keyword>
<feature type="transmembrane region" description="Helical" evidence="2">
    <location>
        <begin position="20"/>
        <end position="40"/>
    </location>
</feature>
<accession>A0AAD8YKH8</accession>
<keyword evidence="2" id="KW-0812">Transmembrane</keyword>
<keyword evidence="2" id="KW-1133">Transmembrane helix</keyword>
<evidence type="ECO:0000313" key="4">
    <source>
        <dbReference type="Proteomes" id="UP001224775"/>
    </source>
</evidence>
<evidence type="ECO:0000256" key="1">
    <source>
        <dbReference type="SAM" id="MobiDB-lite"/>
    </source>
</evidence>
<proteinExistence type="predicted"/>
<reference evidence="3" key="1">
    <citation type="submission" date="2023-06" db="EMBL/GenBank/DDBJ databases">
        <title>Survivors Of The Sea: Transcriptome response of Skeletonema marinoi to long-term dormancy.</title>
        <authorList>
            <person name="Pinder M.I.M."/>
            <person name="Kourtchenko O."/>
            <person name="Robertson E.K."/>
            <person name="Larsson T."/>
            <person name="Maumus F."/>
            <person name="Osuna-Cruz C.M."/>
            <person name="Vancaester E."/>
            <person name="Stenow R."/>
            <person name="Vandepoele K."/>
            <person name="Ploug H."/>
            <person name="Bruchert V."/>
            <person name="Godhe A."/>
            <person name="Topel M."/>
        </authorList>
    </citation>
    <scope>NUCLEOTIDE SEQUENCE</scope>
    <source>
        <strain evidence="3">R05AC</strain>
    </source>
</reference>
<feature type="region of interest" description="Disordered" evidence="1">
    <location>
        <begin position="126"/>
        <end position="156"/>
    </location>
</feature>
<sequence>MGGMGANGSVSMSVLADRTFGTTCLSTFLTGVMMFIFMAWGYPVINYMPLSAISGISIAIACSFIQWRSLAAVFTTCLPERRLGVFLFDACLKLVGKKEEKEETVEGAIAASVSNTIAKLMQEGVLPQPSPTSEAAKKGSKAGVAPIADGEQADDVSVGSGYLDSIASSWSDGSSGGEGEGIYYVHSDDDLDNQSPV</sequence>
<evidence type="ECO:0000313" key="3">
    <source>
        <dbReference type="EMBL" id="KAK1746765.1"/>
    </source>
</evidence>
<feature type="region of interest" description="Disordered" evidence="1">
    <location>
        <begin position="169"/>
        <end position="197"/>
    </location>
</feature>
<feature type="transmembrane region" description="Helical" evidence="2">
    <location>
        <begin position="47"/>
        <end position="67"/>
    </location>
</feature>
<keyword evidence="2" id="KW-0472">Membrane</keyword>
<comment type="caution">
    <text evidence="3">The sequence shown here is derived from an EMBL/GenBank/DDBJ whole genome shotgun (WGS) entry which is preliminary data.</text>
</comment>
<dbReference type="Proteomes" id="UP001224775">
    <property type="component" value="Unassembled WGS sequence"/>
</dbReference>